<evidence type="ECO:0000259" key="13">
    <source>
        <dbReference type="SMART" id="SM00968"/>
    </source>
</evidence>
<feature type="coiled-coil region" evidence="11">
    <location>
        <begin position="161"/>
        <end position="290"/>
    </location>
</feature>
<feature type="coiled-coil region" evidence="11">
    <location>
        <begin position="1038"/>
        <end position="1079"/>
    </location>
</feature>
<dbReference type="FunFam" id="3.40.50.300:FF:000564">
    <property type="entry name" value="Structural maintenance of chromosomes 1A"/>
    <property type="match status" value="1"/>
</dbReference>
<evidence type="ECO:0000313" key="14">
    <source>
        <dbReference type="EMBL" id="JAB76003.1"/>
    </source>
</evidence>
<evidence type="ECO:0000256" key="5">
    <source>
        <dbReference type="ARBA" id="ARBA00022618"/>
    </source>
</evidence>
<dbReference type="GO" id="GO:0016887">
    <property type="term" value="F:ATP hydrolysis activity"/>
    <property type="evidence" value="ECO:0007669"/>
    <property type="project" value="InterPro"/>
</dbReference>
<dbReference type="Pfam" id="PF02463">
    <property type="entry name" value="SMC_N"/>
    <property type="match status" value="1"/>
</dbReference>
<dbReference type="GO" id="GO:0005634">
    <property type="term" value="C:nucleus"/>
    <property type="evidence" value="ECO:0007669"/>
    <property type="project" value="UniProtKB-SubCell"/>
</dbReference>
<sequence length="1239" mass="143275">MGYLRYIEVENFKSYRGKQMIGPLKPFTAVIGPNGSGKSNFMDAISFVLGEKKNSLRVKKLSDLIHGAPIGAPVASRAHVTAVYCNEDDTETHFTRIVVHSSSEFRINDVVVSLDEYLSRLEDLSINVKAKNFLVFQGDVETIAMKNPKERTLLFEEISHSLDHKAEYEQLRNEMIKAEEDTQFSYQKKKGIAAEKKEARLEKEEADKYQRLKEDLNERQVVCQTFKLYHIQQELERLSDEMSHKTTELQKVVRRKEKVEEEVRDKRKEHGKMQREMAKIEQQIREADVELNKKKPAFIKAKERTAHMQKKLEAARKSYKAAKKVDETHQGEISELEEELEEINKRIREFEHQLSEESESQGRDFSLEDSQLREYHQLKEEAGRQASLHLQNLDSVRRDQKSDQDRHDNEVRKRQETQNKARQKKAELDENLRRVDKLGEQIRSSEASLEELRRQEQEVSRDVGEAKARVAAINRELEALMNEMGDAKVDKHEDSRRRKKAEIVDHFKQLYSGVYDRLVNMCQPVHKKYNVAITKVLGKNMEAIVVDSEKTGRACIKYLKEQMLEAETFLPLDYIDAKPLKERLRTISQPKNVKLLYDVLQYDPPAIKRAVLYATNNALVCETADDASRVAYDLGDNKRYDAVALDGTYYQKNGFISGGSTDLAKRARRWDDKAFHTLKQKKEKLTEELKEMMKRTRKESDLTTIQSQIRGLETRIRYSVTDRDNIQNKSIANLEKEIARLEAEVAKYEPHVKKIEEEMRKRELKIDELKQAQNGIEDRVFSDFCASIGVENIRQYEERELRATQERDKKKLEFENQKNRIVNRLEYERSKDTSENVNKWKKTVEDDERELENLKEAEANQMQMIDDQMQALEKLKSSKLGKKQDLDKAEEQMAEIRKRLAAVQKDIAVVQKSLTSLEARQEQRRLDRHSVLQTCKLEQIPLRLLDGTLEELEAPTDASSQETSHGDGGDTEASSAHPASGSITRLYEREGQLRIDYSILPEELVELDTPEEVKKEGDRLSKEIADMQHHLQRTQAPNMRAMEKLDGVKERLKETDTEFENARKRAKKAKMAFEKIKRERHHKFTTCFDRVSNRIDEIYKALTNNQSAQAFLGPENPEEPYLEGINYNCVAPGKRFQPMSNLSGGEKTVAALALLFAVHSFQPAPFFVLDEIDAALDNTNIGKVAHFIREQTETSFQCIVISLKEEFYSHADALVGIVPDPGECTVSRVLTMDLSAIPE</sequence>
<dbReference type="CDD" id="cd03275">
    <property type="entry name" value="ABC_SMC1_euk"/>
    <property type="match status" value="2"/>
</dbReference>
<evidence type="ECO:0000256" key="3">
    <source>
        <dbReference type="ARBA" id="ARBA00005597"/>
    </source>
</evidence>
<evidence type="ECO:0000256" key="12">
    <source>
        <dbReference type="SAM" id="MobiDB-lite"/>
    </source>
</evidence>
<evidence type="ECO:0000256" key="4">
    <source>
        <dbReference type="ARBA" id="ARBA00022454"/>
    </source>
</evidence>
<dbReference type="InterPro" id="IPR027417">
    <property type="entry name" value="P-loop_NTPase"/>
</dbReference>
<name>V5HQ29_IXORI</name>
<dbReference type="EMBL" id="GANP01008465">
    <property type="protein sequence ID" value="JAB76003.1"/>
    <property type="molecule type" value="mRNA"/>
</dbReference>
<evidence type="ECO:0000256" key="2">
    <source>
        <dbReference type="ARBA" id="ARBA00004286"/>
    </source>
</evidence>
<dbReference type="InterPro" id="IPR024704">
    <property type="entry name" value="SMC"/>
</dbReference>
<dbReference type="Gene3D" id="3.30.70.1620">
    <property type="match status" value="1"/>
</dbReference>
<feature type="region of interest" description="Disordered" evidence="12">
    <location>
        <begin position="382"/>
        <end position="432"/>
    </location>
</feature>
<keyword evidence="7 11" id="KW-0175">Coiled coil</keyword>
<keyword evidence="9" id="KW-0131">Cell cycle</keyword>
<accession>V5HQ29</accession>
<dbReference type="GO" id="GO:0003677">
    <property type="term" value="F:DNA binding"/>
    <property type="evidence" value="ECO:0007669"/>
    <property type="project" value="TreeGrafter"/>
</dbReference>
<dbReference type="PANTHER" id="PTHR18937">
    <property type="entry name" value="STRUCTURAL MAINTENANCE OF CHROMOSOMES SMC FAMILY MEMBER"/>
    <property type="match status" value="1"/>
</dbReference>
<keyword evidence="5" id="KW-0132">Cell division</keyword>
<organism evidence="14">
    <name type="scientific">Ixodes ricinus</name>
    <name type="common">Common tick</name>
    <name type="synonym">Acarus ricinus</name>
    <dbReference type="NCBI Taxonomy" id="34613"/>
    <lineage>
        <taxon>Eukaryota</taxon>
        <taxon>Metazoa</taxon>
        <taxon>Ecdysozoa</taxon>
        <taxon>Arthropoda</taxon>
        <taxon>Chelicerata</taxon>
        <taxon>Arachnida</taxon>
        <taxon>Acari</taxon>
        <taxon>Parasitiformes</taxon>
        <taxon>Ixodida</taxon>
        <taxon>Ixodoidea</taxon>
        <taxon>Ixodidae</taxon>
        <taxon>Ixodinae</taxon>
        <taxon>Ixodes</taxon>
    </lineage>
</organism>
<evidence type="ECO:0000256" key="7">
    <source>
        <dbReference type="ARBA" id="ARBA00023054"/>
    </source>
</evidence>
<dbReference type="GO" id="GO:0007062">
    <property type="term" value="P:sister chromatid cohesion"/>
    <property type="evidence" value="ECO:0007669"/>
    <property type="project" value="InterPro"/>
</dbReference>
<feature type="domain" description="SMC hinge" evidence="13">
    <location>
        <begin position="512"/>
        <end position="631"/>
    </location>
</feature>
<feature type="compositionally biased region" description="Basic and acidic residues" evidence="12">
    <location>
        <begin position="395"/>
        <end position="432"/>
    </location>
</feature>
<evidence type="ECO:0000256" key="9">
    <source>
        <dbReference type="ARBA" id="ARBA00023306"/>
    </source>
</evidence>
<dbReference type="InterPro" id="IPR010935">
    <property type="entry name" value="SMC_hinge"/>
</dbReference>
<dbReference type="Pfam" id="PF06470">
    <property type="entry name" value="SMC_hinge"/>
    <property type="match status" value="1"/>
</dbReference>
<dbReference type="AlphaFoldDB" id="V5HQ29"/>
<dbReference type="GO" id="GO:0051301">
    <property type="term" value="P:cell division"/>
    <property type="evidence" value="ECO:0007669"/>
    <property type="project" value="UniProtKB-KW"/>
</dbReference>
<evidence type="ECO:0000256" key="8">
    <source>
        <dbReference type="ARBA" id="ARBA00023242"/>
    </source>
</evidence>
<dbReference type="SUPFAM" id="SSF52540">
    <property type="entry name" value="P-loop containing nucleoside triphosphate hydrolases"/>
    <property type="match status" value="2"/>
</dbReference>
<keyword evidence="4" id="KW-0158">Chromosome</keyword>
<dbReference type="GO" id="GO:0008278">
    <property type="term" value="C:cohesin complex"/>
    <property type="evidence" value="ECO:0007669"/>
    <property type="project" value="InterPro"/>
</dbReference>
<comment type="subcellular location">
    <subcellularLocation>
        <location evidence="2">Chromosome</location>
    </subcellularLocation>
    <subcellularLocation>
        <location evidence="1 10">Nucleus</location>
    </subcellularLocation>
</comment>
<protein>
    <recommendedName>
        <fullName evidence="10">Structural maintenance of chromosomes protein</fullName>
    </recommendedName>
</protein>
<feature type="coiled-coil region" evidence="11">
    <location>
        <begin position="319"/>
        <end position="360"/>
    </location>
</feature>
<dbReference type="Gene3D" id="3.40.50.300">
    <property type="entry name" value="P-loop containing nucleotide triphosphate hydrolases"/>
    <property type="match status" value="2"/>
</dbReference>
<feature type="coiled-coil region" evidence="11">
    <location>
        <begin position="837"/>
        <end position="920"/>
    </location>
</feature>
<keyword evidence="6" id="KW-0498">Mitosis</keyword>
<reference evidence="14" key="1">
    <citation type="journal article" date="2015" name="Sci. Rep.">
        <title>Tissue- and time-dependent transcription in Ixodes ricinus salivary glands and midguts when blood feeding on the vertebrate host.</title>
        <authorList>
            <person name="Kotsyfakis M."/>
            <person name="Schwarz A."/>
            <person name="Erhart J."/>
            <person name="Ribeiro J.M."/>
        </authorList>
    </citation>
    <scope>NUCLEOTIDE SEQUENCE</scope>
    <source>
        <tissue evidence="14">Salivary gland and midgut</tissue>
    </source>
</reference>
<dbReference type="FunFam" id="1.20.1060.20:FF:000001">
    <property type="entry name" value="Structural maintenance of chromosomes 1A"/>
    <property type="match status" value="1"/>
</dbReference>
<keyword evidence="8 10" id="KW-0539">Nucleus</keyword>
<dbReference type="PIRSF" id="PIRSF005719">
    <property type="entry name" value="SMC"/>
    <property type="match status" value="1"/>
</dbReference>
<evidence type="ECO:0000256" key="1">
    <source>
        <dbReference type="ARBA" id="ARBA00004123"/>
    </source>
</evidence>
<proteinExistence type="evidence at transcript level"/>
<comment type="similarity">
    <text evidence="3">Belongs to the SMC family. SMC1 subfamily.</text>
</comment>
<evidence type="ECO:0000256" key="6">
    <source>
        <dbReference type="ARBA" id="ARBA00022776"/>
    </source>
</evidence>
<dbReference type="SUPFAM" id="SSF75553">
    <property type="entry name" value="Smc hinge domain"/>
    <property type="match status" value="1"/>
</dbReference>
<dbReference type="InterPro" id="IPR028468">
    <property type="entry name" value="Smc1_ABC"/>
</dbReference>
<feature type="coiled-coil region" evidence="11">
    <location>
        <begin position="675"/>
        <end position="813"/>
    </location>
</feature>
<evidence type="ECO:0000256" key="11">
    <source>
        <dbReference type="SAM" id="Coils"/>
    </source>
</evidence>
<feature type="region of interest" description="Disordered" evidence="12">
    <location>
        <begin position="953"/>
        <end position="982"/>
    </location>
</feature>
<dbReference type="Gene3D" id="1.20.1060.20">
    <property type="match status" value="1"/>
</dbReference>
<dbReference type="SMART" id="SM00968">
    <property type="entry name" value="SMC_hinge"/>
    <property type="match status" value="1"/>
</dbReference>
<dbReference type="PROSITE" id="PS50096">
    <property type="entry name" value="IQ"/>
    <property type="match status" value="1"/>
</dbReference>
<dbReference type="InterPro" id="IPR003395">
    <property type="entry name" value="RecF/RecN/SMC_N"/>
</dbReference>
<dbReference type="PANTHER" id="PTHR18937:SF12">
    <property type="entry name" value="STRUCTURAL MAINTENANCE OF CHROMOSOMES PROTEIN"/>
    <property type="match status" value="1"/>
</dbReference>
<dbReference type="GO" id="GO:0005524">
    <property type="term" value="F:ATP binding"/>
    <property type="evidence" value="ECO:0007669"/>
    <property type="project" value="InterPro"/>
</dbReference>
<evidence type="ECO:0000256" key="10">
    <source>
        <dbReference type="PIRNR" id="PIRNR005719"/>
    </source>
</evidence>
<dbReference type="InterPro" id="IPR036277">
    <property type="entry name" value="SMC_hinge_sf"/>
</dbReference>